<dbReference type="EC" id="3.5.1.28" evidence="3"/>
<accession>A0A645HFZ0</accession>
<dbReference type="AlphaFoldDB" id="A0A645HFZ0"/>
<gene>
    <name evidence="3" type="primary">cwlD_10</name>
    <name evidence="3" type="ORF">SDC9_182518</name>
</gene>
<organism evidence="3">
    <name type="scientific">bioreactor metagenome</name>
    <dbReference type="NCBI Taxonomy" id="1076179"/>
    <lineage>
        <taxon>unclassified sequences</taxon>
        <taxon>metagenomes</taxon>
        <taxon>ecological metagenomes</taxon>
    </lineage>
</organism>
<comment type="caution">
    <text evidence="3">The sequence shown here is derived from an EMBL/GenBank/DDBJ whole genome shotgun (WGS) entry which is preliminary data.</text>
</comment>
<dbReference type="PANTHER" id="PTHR30404:SF0">
    <property type="entry name" value="N-ACETYLMURAMOYL-L-ALANINE AMIDASE AMIC"/>
    <property type="match status" value="1"/>
</dbReference>
<dbReference type="PANTHER" id="PTHR30404">
    <property type="entry name" value="N-ACETYLMURAMOYL-L-ALANINE AMIDASE"/>
    <property type="match status" value="1"/>
</dbReference>
<feature type="domain" description="MurNAc-LAA" evidence="2">
    <location>
        <begin position="96"/>
        <end position="212"/>
    </location>
</feature>
<evidence type="ECO:0000259" key="2">
    <source>
        <dbReference type="SMART" id="SM00646"/>
    </source>
</evidence>
<dbReference type="EMBL" id="VSSQ01088360">
    <property type="protein sequence ID" value="MPN35024.1"/>
    <property type="molecule type" value="Genomic_DNA"/>
</dbReference>
<name>A0A645HFZ0_9ZZZZ</name>
<evidence type="ECO:0000313" key="3">
    <source>
        <dbReference type="EMBL" id="MPN35024.1"/>
    </source>
</evidence>
<dbReference type="Pfam" id="PF01520">
    <property type="entry name" value="Amidase_3"/>
    <property type="match status" value="1"/>
</dbReference>
<keyword evidence="1 3" id="KW-0378">Hydrolase</keyword>
<dbReference type="InterPro" id="IPR002508">
    <property type="entry name" value="MurNAc-LAA_cat"/>
</dbReference>
<sequence>MLSVFVAIRLHSAVSAPLSEEKENASAVILIDPGHGGEDGGASADGTLEKDVNLKISLTLADMLRLCGYKIKLTRDGDYSIYDAGLNTIREQKNSDLKNRLKLYNDCRLAIGIHQNHFTQSQYYGTQIFYGINNSESMPLAKSIRESVLGMLQPENKRELKKATKDIYLLYNTNSPAIFVECGFLSNPGELAKLRDTGYQQKMAYAITCGVLAYGP</sequence>
<dbReference type="InterPro" id="IPR050695">
    <property type="entry name" value="N-acetylmuramoyl_amidase_3"/>
</dbReference>
<proteinExistence type="predicted"/>
<dbReference type="GO" id="GO:0008745">
    <property type="term" value="F:N-acetylmuramoyl-L-alanine amidase activity"/>
    <property type="evidence" value="ECO:0007669"/>
    <property type="project" value="UniProtKB-EC"/>
</dbReference>
<dbReference type="Gene3D" id="3.40.630.40">
    <property type="entry name" value="Zn-dependent exopeptidases"/>
    <property type="match status" value="1"/>
</dbReference>
<dbReference type="GO" id="GO:0030288">
    <property type="term" value="C:outer membrane-bounded periplasmic space"/>
    <property type="evidence" value="ECO:0007669"/>
    <property type="project" value="TreeGrafter"/>
</dbReference>
<dbReference type="GO" id="GO:0009253">
    <property type="term" value="P:peptidoglycan catabolic process"/>
    <property type="evidence" value="ECO:0007669"/>
    <property type="project" value="InterPro"/>
</dbReference>
<protein>
    <submittedName>
        <fullName evidence="3">Germination-specific N-acetylmuramoyl-L-alanine amidase</fullName>
        <ecNumber evidence="3">3.5.1.28</ecNumber>
    </submittedName>
</protein>
<dbReference type="SUPFAM" id="SSF53187">
    <property type="entry name" value="Zn-dependent exopeptidases"/>
    <property type="match status" value="1"/>
</dbReference>
<reference evidence="3" key="1">
    <citation type="submission" date="2019-08" db="EMBL/GenBank/DDBJ databases">
        <authorList>
            <person name="Kucharzyk K."/>
            <person name="Murdoch R.W."/>
            <person name="Higgins S."/>
            <person name="Loffler F."/>
        </authorList>
    </citation>
    <scope>NUCLEOTIDE SEQUENCE</scope>
</reference>
<evidence type="ECO:0000256" key="1">
    <source>
        <dbReference type="ARBA" id="ARBA00022801"/>
    </source>
</evidence>
<dbReference type="SMART" id="SM00646">
    <property type="entry name" value="Ami_3"/>
    <property type="match status" value="1"/>
</dbReference>
<dbReference type="CDD" id="cd02696">
    <property type="entry name" value="MurNAc-LAA"/>
    <property type="match status" value="1"/>
</dbReference>